<accession>A0A8D7F9I5</accession>
<name>A0A8D7F9I5_MUSAM</name>
<sequence length="52" mass="6471">MCLSHYQQDYVILLRIDNLLQPKPLRIRERERERERVERDRNGIAIYSLSWE</sequence>
<organism evidence="1">
    <name type="scientific">Musa acuminata subsp. malaccensis</name>
    <name type="common">Wild banana</name>
    <name type="synonym">Musa malaccensis</name>
    <dbReference type="NCBI Taxonomy" id="214687"/>
    <lineage>
        <taxon>Eukaryota</taxon>
        <taxon>Viridiplantae</taxon>
        <taxon>Streptophyta</taxon>
        <taxon>Embryophyta</taxon>
        <taxon>Tracheophyta</taxon>
        <taxon>Spermatophyta</taxon>
        <taxon>Magnoliopsida</taxon>
        <taxon>Liliopsida</taxon>
        <taxon>Zingiberales</taxon>
        <taxon>Musaceae</taxon>
        <taxon>Musa</taxon>
    </lineage>
</organism>
<dbReference type="EMBL" id="HG996471">
    <property type="protein sequence ID" value="CAG1845653.1"/>
    <property type="molecule type" value="Genomic_DNA"/>
</dbReference>
<evidence type="ECO:0000313" key="1">
    <source>
        <dbReference type="EMBL" id="CAG1845653.1"/>
    </source>
</evidence>
<dbReference type="AlphaFoldDB" id="A0A8D7F9I5"/>
<gene>
    <name evidence="1" type="ORF">GSMUA_154480.1</name>
</gene>
<protein>
    <submittedName>
        <fullName evidence="1">(wild Malaysian banana) hypothetical protein</fullName>
    </submittedName>
</protein>
<proteinExistence type="predicted"/>
<reference evidence="1" key="1">
    <citation type="submission" date="2021-03" db="EMBL/GenBank/DDBJ databases">
        <authorList>
            <consortium name="Genoscope - CEA"/>
            <person name="William W."/>
        </authorList>
    </citation>
    <scope>NUCLEOTIDE SEQUENCE</scope>
    <source>
        <strain evidence="1">Doubled-haploid Pahang</strain>
    </source>
</reference>